<accession>A0A1I7ZV86</accession>
<dbReference type="SUPFAM" id="SSF46689">
    <property type="entry name" value="Homeodomain-like"/>
    <property type="match status" value="1"/>
</dbReference>
<evidence type="ECO:0000313" key="4">
    <source>
        <dbReference type="Proteomes" id="UP000095287"/>
    </source>
</evidence>
<dbReference type="InterPro" id="IPR001005">
    <property type="entry name" value="SANT/Myb"/>
</dbReference>
<feature type="region of interest" description="Disordered" evidence="2">
    <location>
        <begin position="1"/>
        <end position="31"/>
    </location>
</feature>
<dbReference type="PROSITE" id="PS00028">
    <property type="entry name" value="ZINC_FINGER_C2H2_1"/>
    <property type="match status" value="1"/>
</dbReference>
<evidence type="ECO:0000259" key="3">
    <source>
        <dbReference type="PROSITE" id="PS00028"/>
    </source>
</evidence>
<dbReference type="GO" id="GO:0005634">
    <property type="term" value="C:nucleus"/>
    <property type="evidence" value="ECO:0007669"/>
    <property type="project" value="UniProtKB-SubCell"/>
</dbReference>
<reference evidence="5" key="1">
    <citation type="submission" date="2016-11" db="UniProtKB">
        <authorList>
            <consortium name="WormBaseParasite"/>
        </authorList>
    </citation>
    <scope>IDENTIFICATION</scope>
</reference>
<proteinExistence type="predicted"/>
<feature type="domain" description="C2H2-type" evidence="3">
    <location>
        <begin position="56"/>
        <end position="77"/>
    </location>
</feature>
<protein>
    <submittedName>
        <fullName evidence="5">C2H2-type domain-containing protein</fullName>
    </submittedName>
</protein>
<evidence type="ECO:0000313" key="5">
    <source>
        <dbReference type="WBParaSite" id="L893_g30121.t1"/>
    </source>
</evidence>
<dbReference type="InterPro" id="IPR009057">
    <property type="entry name" value="Homeodomain-like_sf"/>
</dbReference>
<dbReference type="CDD" id="cd00167">
    <property type="entry name" value="SANT"/>
    <property type="match status" value="1"/>
</dbReference>
<organism evidence="4 5">
    <name type="scientific">Steinernema glaseri</name>
    <dbReference type="NCBI Taxonomy" id="37863"/>
    <lineage>
        <taxon>Eukaryota</taxon>
        <taxon>Metazoa</taxon>
        <taxon>Ecdysozoa</taxon>
        <taxon>Nematoda</taxon>
        <taxon>Chromadorea</taxon>
        <taxon>Rhabditida</taxon>
        <taxon>Tylenchina</taxon>
        <taxon>Panagrolaimomorpha</taxon>
        <taxon>Strongyloidoidea</taxon>
        <taxon>Steinernematidae</taxon>
        <taxon>Steinernema</taxon>
    </lineage>
</organism>
<feature type="region of interest" description="Disordered" evidence="2">
    <location>
        <begin position="236"/>
        <end position="267"/>
    </location>
</feature>
<comment type="subcellular location">
    <subcellularLocation>
        <location evidence="1">Nucleus</location>
    </subcellularLocation>
</comment>
<dbReference type="InterPro" id="IPR013087">
    <property type="entry name" value="Znf_C2H2_type"/>
</dbReference>
<feature type="compositionally biased region" description="Basic and acidic residues" evidence="2">
    <location>
        <begin position="11"/>
        <end position="29"/>
    </location>
</feature>
<dbReference type="Proteomes" id="UP000095287">
    <property type="component" value="Unplaced"/>
</dbReference>
<name>A0A1I7ZV86_9BILA</name>
<evidence type="ECO:0000256" key="1">
    <source>
        <dbReference type="ARBA" id="ARBA00004123"/>
    </source>
</evidence>
<keyword evidence="4" id="KW-1185">Reference proteome</keyword>
<sequence length="267" mass="30072">MCIVESGETSRNSREQSVTDRNGEDKNDSNDIDPSVCSNCGQFVSIRKETPCGKLCTTCNLYFQKNGCMRPHQAVHHAATRKCPPEMTAVVSEFRRFAHVIVEGKKSEDSDPKEIYLGRKYVIDEDLQKIQRSMLEIRSSIARAERTMTDFDFRLKDREVDKYRKIAASVTKPCATSRVREQWTQREMTVAFHLLVLHGNNHSRIASCLRTKTAAHVREFAEKYSQELQEAIVKQEAEDCAEPPGSAAEGDTSDDGESENGCSEVGV</sequence>
<dbReference type="Gene3D" id="1.20.58.1880">
    <property type="match status" value="1"/>
</dbReference>
<dbReference type="WBParaSite" id="L893_g30121.t1">
    <property type="protein sequence ID" value="L893_g30121.t1"/>
    <property type="gene ID" value="L893_g30121"/>
</dbReference>
<evidence type="ECO:0000256" key="2">
    <source>
        <dbReference type="SAM" id="MobiDB-lite"/>
    </source>
</evidence>
<dbReference type="AlphaFoldDB" id="A0A1I7ZV86"/>